<evidence type="ECO:0000313" key="3">
    <source>
        <dbReference type="Proteomes" id="UP000247702"/>
    </source>
</evidence>
<gene>
    <name evidence="2" type="ORF">RclHR1_00020010</name>
</gene>
<reference evidence="2 3" key="1">
    <citation type="submission" date="2017-11" db="EMBL/GenBank/DDBJ databases">
        <title>The genome of Rhizophagus clarus HR1 reveals common genetic basis of auxotrophy among arbuscular mycorrhizal fungi.</title>
        <authorList>
            <person name="Kobayashi Y."/>
        </authorList>
    </citation>
    <scope>NUCLEOTIDE SEQUENCE [LARGE SCALE GENOMIC DNA]</scope>
    <source>
        <strain evidence="2 3">HR1</strain>
    </source>
</reference>
<organism evidence="2 3">
    <name type="scientific">Rhizophagus clarus</name>
    <dbReference type="NCBI Taxonomy" id="94130"/>
    <lineage>
        <taxon>Eukaryota</taxon>
        <taxon>Fungi</taxon>
        <taxon>Fungi incertae sedis</taxon>
        <taxon>Mucoromycota</taxon>
        <taxon>Glomeromycotina</taxon>
        <taxon>Glomeromycetes</taxon>
        <taxon>Glomerales</taxon>
        <taxon>Glomeraceae</taxon>
        <taxon>Rhizophagus</taxon>
    </lineage>
</organism>
<evidence type="ECO:0000256" key="1">
    <source>
        <dbReference type="SAM" id="Coils"/>
    </source>
</evidence>
<feature type="coiled-coil region" evidence="1">
    <location>
        <begin position="4"/>
        <end position="38"/>
    </location>
</feature>
<accession>A0A2Z6QQF1</accession>
<dbReference type="AlphaFoldDB" id="A0A2Z6QQF1"/>
<dbReference type="STRING" id="94130.A0A2Z6QQF1"/>
<name>A0A2Z6QQF1_9GLOM</name>
<dbReference type="Proteomes" id="UP000247702">
    <property type="component" value="Unassembled WGS sequence"/>
</dbReference>
<dbReference type="EMBL" id="BEXD01001112">
    <property type="protein sequence ID" value="GBB92307.1"/>
    <property type="molecule type" value="Genomic_DNA"/>
</dbReference>
<keyword evidence="1" id="KW-0175">Coiled coil</keyword>
<comment type="caution">
    <text evidence="2">The sequence shown here is derived from an EMBL/GenBank/DDBJ whole genome shotgun (WGS) entry which is preliminary data.</text>
</comment>
<keyword evidence="3" id="KW-1185">Reference proteome</keyword>
<evidence type="ECO:0000313" key="2">
    <source>
        <dbReference type="EMBL" id="GBB92307.1"/>
    </source>
</evidence>
<protein>
    <submittedName>
        <fullName evidence="2">Uncharacterized protein</fullName>
    </submittedName>
</protein>
<proteinExistence type="predicted"/>
<sequence length="110" mass="13697">MAEREQYQNLLNDENRRVRELRHQLNEARAQALRTDQMMTDALRDERNAQREYWEIAENRKDRISELLREKFAFCLLIQRKETQIAEHRRNAYRLTMRYNNDIETVYCRY</sequence>